<reference evidence="1" key="1">
    <citation type="submission" date="2021-09" db="EMBL/GenBank/DDBJ databases">
        <authorList>
            <consortium name="AG Swart"/>
            <person name="Singh M."/>
            <person name="Singh A."/>
            <person name="Seah K."/>
            <person name="Emmerich C."/>
        </authorList>
    </citation>
    <scope>NUCLEOTIDE SEQUENCE</scope>
    <source>
        <strain evidence="1">ATCC30299</strain>
    </source>
</reference>
<gene>
    <name evidence="1" type="ORF">BSTOLATCC_MIC37651</name>
</gene>
<organism evidence="1 2">
    <name type="scientific">Blepharisma stoltei</name>
    <dbReference type="NCBI Taxonomy" id="1481888"/>
    <lineage>
        <taxon>Eukaryota</taxon>
        <taxon>Sar</taxon>
        <taxon>Alveolata</taxon>
        <taxon>Ciliophora</taxon>
        <taxon>Postciliodesmatophora</taxon>
        <taxon>Heterotrichea</taxon>
        <taxon>Heterotrichida</taxon>
        <taxon>Blepharismidae</taxon>
        <taxon>Blepharisma</taxon>
    </lineage>
</organism>
<comment type="caution">
    <text evidence="1">The sequence shown here is derived from an EMBL/GenBank/DDBJ whole genome shotgun (WGS) entry which is preliminary data.</text>
</comment>
<accession>A0AAU9JGV5</accession>
<evidence type="ECO:0000313" key="1">
    <source>
        <dbReference type="EMBL" id="CAG9324903.1"/>
    </source>
</evidence>
<proteinExistence type="predicted"/>
<name>A0AAU9JGV5_9CILI</name>
<evidence type="ECO:0000313" key="2">
    <source>
        <dbReference type="Proteomes" id="UP001162131"/>
    </source>
</evidence>
<dbReference type="Proteomes" id="UP001162131">
    <property type="component" value="Unassembled WGS sequence"/>
</dbReference>
<dbReference type="AlphaFoldDB" id="A0AAU9JGV5"/>
<protein>
    <submittedName>
        <fullName evidence="1">Uncharacterized protein</fullName>
    </submittedName>
</protein>
<keyword evidence="2" id="KW-1185">Reference proteome</keyword>
<dbReference type="EMBL" id="CAJZBQ010000037">
    <property type="protein sequence ID" value="CAG9324903.1"/>
    <property type="molecule type" value="Genomic_DNA"/>
</dbReference>
<sequence>MSLNSLRFLLTSSKTKFHHLTSLGRGLALAIILTILPLCKTHRDLSSHLVASEFLVLKAAQLGINHLLLKSRAFRSLALGANMS</sequence>